<dbReference type="InterPro" id="IPR028048">
    <property type="entry name" value="Tox-HNH-EHHH"/>
</dbReference>
<gene>
    <name evidence="2" type="ORF">HX871_16300</name>
</gene>
<evidence type="ECO:0000313" key="3">
    <source>
        <dbReference type="Proteomes" id="UP000572863"/>
    </source>
</evidence>
<evidence type="ECO:0000313" key="2">
    <source>
        <dbReference type="EMBL" id="NWD95993.1"/>
    </source>
</evidence>
<dbReference type="Pfam" id="PF15657">
    <property type="entry name" value="Tox-HNH-EHHH"/>
    <property type="match status" value="1"/>
</dbReference>
<organism evidence="2 3">
    <name type="scientific">Pseudomonas reactans</name>
    <dbReference type="NCBI Taxonomy" id="117680"/>
    <lineage>
        <taxon>Bacteria</taxon>
        <taxon>Pseudomonadati</taxon>
        <taxon>Pseudomonadota</taxon>
        <taxon>Gammaproteobacteria</taxon>
        <taxon>Pseudomonadales</taxon>
        <taxon>Pseudomonadaceae</taxon>
        <taxon>Pseudomonas</taxon>
    </lineage>
</organism>
<dbReference type="Proteomes" id="UP000572863">
    <property type="component" value="Unassembled WGS sequence"/>
</dbReference>
<sequence>MYTFELKKRQIEIREHSLGHEKGNLGPHFNTEIRIDEQSIPLKNDVDNHSYFKK</sequence>
<evidence type="ECO:0000259" key="1">
    <source>
        <dbReference type="Pfam" id="PF15657"/>
    </source>
</evidence>
<name>A0ABX2QW53_9PSED</name>
<reference evidence="2 3" key="1">
    <citation type="submission" date="2020-04" db="EMBL/GenBank/DDBJ databases">
        <title>Molecular characterization of pseudomonads from Agaricus bisporus reveal novel blotch 2 pathogens in Western Europe.</title>
        <authorList>
            <person name="Taparia T."/>
            <person name="Krijger M."/>
            <person name="Haynes E."/>
            <person name="Elpinstone J.G."/>
            <person name="Noble R."/>
            <person name="Van Der Wolf J."/>
        </authorList>
    </citation>
    <scope>NUCLEOTIDE SEQUENCE [LARGE SCALE GENOMIC DNA]</scope>
    <source>
        <strain evidence="2 3">P7774</strain>
    </source>
</reference>
<proteinExistence type="predicted"/>
<accession>A0ABX2QW53</accession>
<keyword evidence="3" id="KW-1185">Reference proteome</keyword>
<feature type="domain" description="HNH/Endo VII superfamily nuclease toxins" evidence="1">
    <location>
        <begin position="2"/>
        <end position="36"/>
    </location>
</feature>
<protein>
    <recommendedName>
        <fullName evidence="1">HNH/Endo VII superfamily nuclease toxins domain-containing protein</fullName>
    </recommendedName>
</protein>
<dbReference type="EMBL" id="JACARY010000029">
    <property type="protein sequence ID" value="NWD95993.1"/>
    <property type="molecule type" value="Genomic_DNA"/>
</dbReference>
<comment type="caution">
    <text evidence="2">The sequence shown here is derived from an EMBL/GenBank/DDBJ whole genome shotgun (WGS) entry which is preliminary data.</text>
</comment>